<protein>
    <recommendedName>
        <fullName evidence="1">Reverse transcriptase zinc-binding domain-containing protein</fullName>
    </recommendedName>
</protein>
<proteinExistence type="predicted"/>
<organism evidence="2 3">
    <name type="scientific">Lithospermum erythrorhizon</name>
    <name type="common">Purple gromwell</name>
    <name type="synonym">Lithospermum officinale var. erythrorhizon</name>
    <dbReference type="NCBI Taxonomy" id="34254"/>
    <lineage>
        <taxon>Eukaryota</taxon>
        <taxon>Viridiplantae</taxon>
        <taxon>Streptophyta</taxon>
        <taxon>Embryophyta</taxon>
        <taxon>Tracheophyta</taxon>
        <taxon>Spermatophyta</taxon>
        <taxon>Magnoliopsida</taxon>
        <taxon>eudicotyledons</taxon>
        <taxon>Gunneridae</taxon>
        <taxon>Pentapetalae</taxon>
        <taxon>asterids</taxon>
        <taxon>lamiids</taxon>
        <taxon>Boraginales</taxon>
        <taxon>Boraginaceae</taxon>
        <taxon>Boraginoideae</taxon>
        <taxon>Lithospermeae</taxon>
        <taxon>Lithospermum</taxon>
    </lineage>
</organism>
<evidence type="ECO:0000313" key="3">
    <source>
        <dbReference type="Proteomes" id="UP001454036"/>
    </source>
</evidence>
<feature type="domain" description="Reverse transcriptase zinc-binding" evidence="1">
    <location>
        <begin position="126"/>
        <end position="206"/>
    </location>
</feature>
<dbReference type="InterPro" id="IPR026960">
    <property type="entry name" value="RVT-Znf"/>
</dbReference>
<dbReference type="Pfam" id="PF13966">
    <property type="entry name" value="zf-RVT"/>
    <property type="match status" value="1"/>
</dbReference>
<evidence type="ECO:0000313" key="2">
    <source>
        <dbReference type="EMBL" id="GAA0142264.1"/>
    </source>
</evidence>
<evidence type="ECO:0000259" key="1">
    <source>
        <dbReference type="Pfam" id="PF13966"/>
    </source>
</evidence>
<sequence>MLVWLSICETYAVIRKLYGSWYKLLNLRDSIKPHVKKVIRNGESTNYLYDNWHHHGELTSLLNRRSISSLQIQVTDYVVEFVRRVKWPYRRRFTDEIRTCKEMMPAEVRKRDDVLMWFGSEKHHTSVVWNAIRDKPGKVWWWKLVWYNGNVPKFSFTNWMLCLGKLPTKNRLLGWNLVDNDTCCYCQANETNQHLFFQCHHSASVWRKLVMHLKEYHVPQCWDEEARWIVVYGLGKSFVSKLRRLCVNAAIYHIWRARNQFIF</sequence>
<keyword evidence="3" id="KW-1185">Reference proteome</keyword>
<dbReference type="AlphaFoldDB" id="A0AAV3NSS1"/>
<name>A0AAV3NSS1_LITER</name>
<accession>A0AAV3NSS1</accession>
<comment type="caution">
    <text evidence="2">The sequence shown here is derived from an EMBL/GenBank/DDBJ whole genome shotgun (WGS) entry which is preliminary data.</text>
</comment>
<dbReference type="EMBL" id="BAABME010000378">
    <property type="protein sequence ID" value="GAA0142264.1"/>
    <property type="molecule type" value="Genomic_DNA"/>
</dbReference>
<dbReference type="Proteomes" id="UP001454036">
    <property type="component" value="Unassembled WGS sequence"/>
</dbReference>
<reference evidence="2 3" key="1">
    <citation type="submission" date="2024-01" db="EMBL/GenBank/DDBJ databases">
        <title>The complete chloroplast genome sequence of Lithospermum erythrorhizon: insights into the phylogenetic relationship among Boraginaceae species and the maternal lineages of purple gromwells.</title>
        <authorList>
            <person name="Okada T."/>
            <person name="Watanabe K."/>
        </authorList>
    </citation>
    <scope>NUCLEOTIDE SEQUENCE [LARGE SCALE GENOMIC DNA]</scope>
</reference>
<gene>
    <name evidence="2" type="ORF">LIER_03204</name>
</gene>